<sequence>MPRSIARLAAGAGTAALLVAGVPGAAGAAAPGPAVTTADTDTITWSLTPADAEGADGRRRIALELEPGRSTTEHVALTNSSATSVTFDLSAADGYLTANGSFDLRAADVEPAGGGAWIELEDEITVAAGETSVIPLTVAVPEDAVPGDHPAGVAAAVSTSDGPVTVSNRVGVRVDVHVPGEVSAAVAVADVTAVHASSWNPFEPGTVDVEATLTATGNVAVAVDQAAAASGAAGLVPQARSAPTTPVDLIPGSSVRTSVQVPRVWPLGPVSVDLTVTPTPADGVDAATSPQTVTVTAWAIPWPQLLLVLLAVATVLGLRAVRAARRERLDALLAAARAEGAASAARYRAERSPVGPPG</sequence>
<organism evidence="3 4">
    <name type="scientific">Isoptericola haloaureus</name>
    <dbReference type="NCBI Taxonomy" id="1542902"/>
    <lineage>
        <taxon>Bacteria</taxon>
        <taxon>Bacillati</taxon>
        <taxon>Actinomycetota</taxon>
        <taxon>Actinomycetes</taxon>
        <taxon>Micrococcales</taxon>
        <taxon>Promicromonosporaceae</taxon>
        <taxon>Isoptericola</taxon>
    </lineage>
</organism>
<reference evidence="3" key="2">
    <citation type="submission" date="2024-02" db="EMBL/GenBank/DDBJ databases">
        <authorList>
            <person name="Prathaban M."/>
            <person name="Mythili R."/>
            <person name="Sharmila Devi N."/>
            <person name="Sobanaa M."/>
            <person name="Prathiviraj R."/>
            <person name="Selvin J."/>
        </authorList>
    </citation>
    <scope>NUCLEOTIDE SEQUENCE</scope>
    <source>
        <strain evidence="3">MP1014</strain>
    </source>
</reference>
<name>A0ABU7Z7T3_9MICO</name>
<accession>A0ABU7Z7T3</accession>
<feature type="chain" id="PRO_5047181404" evidence="2">
    <location>
        <begin position="29"/>
        <end position="358"/>
    </location>
</feature>
<evidence type="ECO:0000313" key="3">
    <source>
        <dbReference type="EMBL" id="MEG3615403.1"/>
    </source>
</evidence>
<feature type="transmembrane region" description="Helical" evidence="1">
    <location>
        <begin position="298"/>
        <end position="318"/>
    </location>
</feature>
<dbReference type="EMBL" id="JBAGLP010000117">
    <property type="protein sequence ID" value="MEG3615403.1"/>
    <property type="molecule type" value="Genomic_DNA"/>
</dbReference>
<reference evidence="3" key="1">
    <citation type="journal article" date="2024" name="Antonie Van Leeuwenhoek">
        <title>Isoptericola haloaureus sp. nov., a dimorphic actinobacterium isolated from mangrove sediments of southeast India, implicating biosaline agricultural significance through nitrogen fixation and salt tolerance genes.</title>
        <authorList>
            <person name="Prathaban M."/>
            <person name="Prathiviraj R."/>
            <person name="Ravichandran M."/>
            <person name="Natarajan S.D."/>
            <person name="Sobanaa M."/>
            <person name="Hari Krishna Kumar S."/>
            <person name="Chandrasekar V."/>
            <person name="Selvin J."/>
        </authorList>
    </citation>
    <scope>NUCLEOTIDE SEQUENCE</scope>
    <source>
        <strain evidence="3">MP1014</strain>
    </source>
</reference>
<protein>
    <submittedName>
        <fullName evidence="3">DUF916 domain-containing protein</fullName>
    </submittedName>
</protein>
<gene>
    <name evidence="3" type="ORF">V5O49_09750</name>
</gene>
<evidence type="ECO:0000313" key="4">
    <source>
        <dbReference type="Proteomes" id="UP001310387"/>
    </source>
</evidence>
<keyword evidence="4" id="KW-1185">Reference proteome</keyword>
<comment type="caution">
    <text evidence="3">The sequence shown here is derived from an EMBL/GenBank/DDBJ whole genome shotgun (WGS) entry which is preliminary data.</text>
</comment>
<dbReference type="RefSeq" id="WP_332902055.1">
    <property type="nucleotide sequence ID" value="NZ_JBAGLP010000117.1"/>
</dbReference>
<keyword evidence="1" id="KW-1133">Transmembrane helix</keyword>
<feature type="signal peptide" evidence="2">
    <location>
        <begin position="1"/>
        <end position="28"/>
    </location>
</feature>
<keyword evidence="2" id="KW-0732">Signal</keyword>
<evidence type="ECO:0000256" key="2">
    <source>
        <dbReference type="SAM" id="SignalP"/>
    </source>
</evidence>
<keyword evidence="1" id="KW-0812">Transmembrane</keyword>
<proteinExistence type="predicted"/>
<evidence type="ECO:0000256" key="1">
    <source>
        <dbReference type="SAM" id="Phobius"/>
    </source>
</evidence>
<dbReference type="Proteomes" id="UP001310387">
    <property type="component" value="Unassembled WGS sequence"/>
</dbReference>
<keyword evidence="1" id="KW-0472">Membrane</keyword>